<reference evidence="1 2" key="1">
    <citation type="submission" date="2021-06" db="EMBL/GenBank/DDBJ databases">
        <title>Caerostris extrusa draft genome.</title>
        <authorList>
            <person name="Kono N."/>
            <person name="Arakawa K."/>
        </authorList>
    </citation>
    <scope>NUCLEOTIDE SEQUENCE [LARGE SCALE GENOMIC DNA]</scope>
</reference>
<gene>
    <name evidence="1" type="ORF">CEXT_266451</name>
</gene>
<accession>A0AAV4S405</accession>
<name>A0AAV4S405_CAEEX</name>
<evidence type="ECO:0000313" key="2">
    <source>
        <dbReference type="Proteomes" id="UP001054945"/>
    </source>
</evidence>
<evidence type="ECO:0000313" key="1">
    <source>
        <dbReference type="EMBL" id="GIY28375.1"/>
    </source>
</evidence>
<comment type="caution">
    <text evidence="1">The sequence shown here is derived from an EMBL/GenBank/DDBJ whole genome shotgun (WGS) entry which is preliminary data.</text>
</comment>
<protein>
    <submittedName>
        <fullName evidence="1">Uncharacterized protein</fullName>
    </submittedName>
</protein>
<proteinExistence type="predicted"/>
<dbReference type="EMBL" id="BPLR01008939">
    <property type="protein sequence ID" value="GIY28375.1"/>
    <property type="molecule type" value="Genomic_DNA"/>
</dbReference>
<organism evidence="1 2">
    <name type="scientific">Caerostris extrusa</name>
    <name type="common">Bark spider</name>
    <name type="synonym">Caerostris bankana</name>
    <dbReference type="NCBI Taxonomy" id="172846"/>
    <lineage>
        <taxon>Eukaryota</taxon>
        <taxon>Metazoa</taxon>
        <taxon>Ecdysozoa</taxon>
        <taxon>Arthropoda</taxon>
        <taxon>Chelicerata</taxon>
        <taxon>Arachnida</taxon>
        <taxon>Araneae</taxon>
        <taxon>Araneomorphae</taxon>
        <taxon>Entelegynae</taxon>
        <taxon>Araneoidea</taxon>
        <taxon>Araneidae</taxon>
        <taxon>Caerostris</taxon>
    </lineage>
</organism>
<keyword evidence="2" id="KW-1185">Reference proteome</keyword>
<sequence>MLSNLSYGRCDPQGGRFLWLSLAKLAGDRYFPIEGSGRESITSLLIMRASKSGISADALPNDLPVGRIVCCQTCPWSTPGEHSTRAEEKCES</sequence>
<dbReference type="AlphaFoldDB" id="A0AAV4S405"/>
<dbReference type="Proteomes" id="UP001054945">
    <property type="component" value="Unassembled WGS sequence"/>
</dbReference>